<dbReference type="InterPro" id="IPR015890">
    <property type="entry name" value="Chorismate_C"/>
</dbReference>
<comment type="catalytic activity">
    <reaction evidence="1">
        <text>chorismate = isochorismate</text>
        <dbReference type="Rhea" id="RHEA:18985"/>
        <dbReference type="ChEBI" id="CHEBI:29748"/>
        <dbReference type="ChEBI" id="CHEBI:29780"/>
        <dbReference type="EC" id="5.4.4.2"/>
    </reaction>
</comment>
<accession>A0ABN0W5S3</accession>
<keyword evidence="8" id="KW-1185">Reference proteome</keyword>
<reference evidence="7 8" key="1">
    <citation type="journal article" date="2019" name="Int. J. Syst. Evol. Microbiol.">
        <title>The Global Catalogue of Microorganisms (GCM) 10K type strain sequencing project: providing services to taxonomists for standard genome sequencing and annotation.</title>
        <authorList>
            <consortium name="The Broad Institute Genomics Platform"/>
            <consortium name="The Broad Institute Genome Sequencing Center for Infectious Disease"/>
            <person name="Wu L."/>
            <person name="Ma J."/>
        </authorList>
    </citation>
    <scope>NUCLEOTIDE SEQUENCE [LARGE SCALE GENOMIC DNA]</scope>
    <source>
        <strain evidence="7 8">JCM 9731</strain>
    </source>
</reference>
<dbReference type="SUPFAM" id="SSF56322">
    <property type="entry name" value="ADC synthase"/>
    <property type="match status" value="1"/>
</dbReference>
<evidence type="ECO:0000256" key="1">
    <source>
        <dbReference type="ARBA" id="ARBA00000799"/>
    </source>
</evidence>
<dbReference type="InterPro" id="IPR005801">
    <property type="entry name" value="ADC_synthase"/>
</dbReference>
<dbReference type="PANTHER" id="PTHR42839">
    <property type="entry name" value="ISOCHORISMATE SYNTHASE ENTC"/>
    <property type="match status" value="1"/>
</dbReference>
<organism evidence="7 8">
    <name type="scientific">Bacillus carboniphilus</name>
    <dbReference type="NCBI Taxonomy" id="86663"/>
    <lineage>
        <taxon>Bacteria</taxon>
        <taxon>Bacillati</taxon>
        <taxon>Bacillota</taxon>
        <taxon>Bacilli</taxon>
        <taxon>Bacillales</taxon>
        <taxon>Bacillaceae</taxon>
        <taxon>Bacillus</taxon>
    </lineage>
</organism>
<comment type="caution">
    <text evidence="7">The sequence shown here is derived from an EMBL/GenBank/DDBJ whole genome shotgun (WGS) entry which is preliminary data.</text>
</comment>
<name>A0ABN0W5S3_9BACI</name>
<evidence type="ECO:0000256" key="5">
    <source>
        <dbReference type="ARBA" id="ARBA00041564"/>
    </source>
</evidence>
<evidence type="ECO:0000256" key="4">
    <source>
        <dbReference type="ARBA" id="ARBA00023235"/>
    </source>
</evidence>
<keyword evidence="4" id="KW-0413">Isomerase</keyword>
<protein>
    <recommendedName>
        <fullName evidence="3">isochorismate synthase</fullName>
        <ecNumber evidence="3">5.4.4.2</ecNumber>
    </recommendedName>
    <alternativeName>
        <fullName evidence="5">Isochorismate mutase</fullName>
    </alternativeName>
</protein>
<evidence type="ECO:0000256" key="3">
    <source>
        <dbReference type="ARBA" id="ARBA00012824"/>
    </source>
</evidence>
<evidence type="ECO:0000313" key="7">
    <source>
        <dbReference type="EMBL" id="GAA0325856.1"/>
    </source>
</evidence>
<dbReference type="Proteomes" id="UP001500782">
    <property type="component" value="Unassembled WGS sequence"/>
</dbReference>
<evidence type="ECO:0000256" key="2">
    <source>
        <dbReference type="ARBA" id="ARBA00005297"/>
    </source>
</evidence>
<dbReference type="RefSeq" id="WP_343797908.1">
    <property type="nucleotide sequence ID" value="NZ_BAAADJ010000017.1"/>
</dbReference>
<sequence length="470" mass="52634">MAVAQPTIFTAKAHDAIQMAKQKNEPFFVSEIIKLHDLVDPKSFYRAGQVAFQGERFYWNNADKTIHLVGLGNIFSIQSDEGHGRFADVEKEWTKFKGRVIANREESIEGTGPVLFGGFSFDPRKREEGIWSSFPNALFFVPQFLLTIDDNHDAYVSVTFMCTPDDDISIATKISNQLDKVLENAKVSMSIQMPSLVSNTEVAPIEWKDSVAEAIKRMQNKELEKVVLARTLQLDYKKPVDDSMVITSLEQEQTDSYIFSFNWGESSFVGATPERLVLKTNGQARSTCLAGSIGIGENEEETNTLAHWLLHDEKNTEEHQYVVQHISNTFEKLCAKVEVDEKPRVLKMRHIQHLFTGVKGEALHHVSLLDFVESLHPTPALGGTPRNKALQLIRDLEPLDRGFYAAPLGWCDFEDNGEFVVGLRSGLIQGNIVTLFAGCGVVASSDPEKEFEETSIKFKPMLTALGGMEN</sequence>
<evidence type="ECO:0000259" key="6">
    <source>
        <dbReference type="Pfam" id="PF00425"/>
    </source>
</evidence>
<feature type="domain" description="Chorismate-utilising enzyme C-terminal" evidence="6">
    <location>
        <begin position="206"/>
        <end position="457"/>
    </location>
</feature>
<dbReference type="PANTHER" id="PTHR42839:SF1">
    <property type="entry name" value="ISOCHORISMATE SYNTHASE MENF"/>
    <property type="match status" value="1"/>
</dbReference>
<dbReference type="InterPro" id="IPR004561">
    <property type="entry name" value="IsoChor_synthase"/>
</dbReference>
<comment type="similarity">
    <text evidence="2">Belongs to the isochorismate synthase family.</text>
</comment>
<dbReference type="EMBL" id="BAAADJ010000017">
    <property type="protein sequence ID" value="GAA0325856.1"/>
    <property type="molecule type" value="Genomic_DNA"/>
</dbReference>
<dbReference type="EC" id="5.4.4.2" evidence="3"/>
<evidence type="ECO:0000313" key="8">
    <source>
        <dbReference type="Proteomes" id="UP001500782"/>
    </source>
</evidence>
<proteinExistence type="inferred from homology"/>
<dbReference type="Pfam" id="PF00425">
    <property type="entry name" value="Chorismate_bind"/>
    <property type="match status" value="1"/>
</dbReference>
<gene>
    <name evidence="7" type="ORF">GCM10008967_15540</name>
</gene>
<dbReference type="NCBIfam" id="TIGR00543">
    <property type="entry name" value="isochor_syn"/>
    <property type="match status" value="1"/>
</dbReference>
<dbReference type="Gene3D" id="3.60.120.10">
    <property type="entry name" value="Anthranilate synthase"/>
    <property type="match status" value="1"/>
</dbReference>